<organism evidence="8 9">
    <name type="scientific">Hallerella porci</name>
    <dbReference type="NCBI Taxonomy" id="1945871"/>
    <lineage>
        <taxon>Bacteria</taxon>
        <taxon>Pseudomonadati</taxon>
        <taxon>Fibrobacterota</taxon>
        <taxon>Fibrobacteria</taxon>
        <taxon>Fibrobacterales</taxon>
        <taxon>Fibrobacteraceae</taxon>
        <taxon>Hallerella</taxon>
    </lineage>
</organism>
<sequence>MKKFLKIFVILVVLGILGFAAFRFLKPSDAQNAGVMVSEKVKRATIQTTISSTGTLSPMDTVNVGTQVSGDISKINVDFNSKVKKGQVIAELDRSKLQSALYQAEIAASSAKIDYEHKLSVFNRTKKLAESGSASAVDLETAEYEMNSAKLAWKTRESEVAQAKLNVSYCIIKSPIDGVVLQRSVDVGQTVAASMNTPTLFILAKDLSKMRVMASVDEADIGSVKAGQKVTFTVDAFQDDKFHGVVESIRLNPTVTSNVVTYSVVITAENPDLKLLPGMTATCTIVTEEVENALSVPVAAIKFSPAEGTPMLDPRDAPKPPKPMHKKSDDDFGPPPPPGMSFGGGSAGKKKSSSPPKLKGKNVWINVNGKAAFRPVKTGITDGVNVQILFGLNDGDSVVVKQESAAEIAQESEERSPFMPGPRKRKK</sequence>
<evidence type="ECO:0000259" key="5">
    <source>
        <dbReference type="Pfam" id="PF25917"/>
    </source>
</evidence>
<evidence type="ECO:0000259" key="6">
    <source>
        <dbReference type="Pfam" id="PF25954"/>
    </source>
</evidence>
<comment type="subcellular location">
    <subcellularLocation>
        <location evidence="1">Cell envelope</location>
    </subcellularLocation>
</comment>
<dbReference type="Gene3D" id="2.40.50.100">
    <property type="match status" value="1"/>
</dbReference>
<dbReference type="Pfam" id="PF25954">
    <property type="entry name" value="Beta-barrel_RND_2"/>
    <property type="match status" value="1"/>
</dbReference>
<dbReference type="Gene3D" id="2.40.30.170">
    <property type="match status" value="1"/>
</dbReference>
<comment type="caution">
    <text evidence="8">The sequence shown here is derived from an EMBL/GenBank/DDBJ whole genome shotgun (WGS) entry which is preliminary data.</text>
</comment>
<keyword evidence="3" id="KW-0813">Transport</keyword>
<keyword evidence="9" id="KW-1185">Reference proteome</keyword>
<gene>
    <name evidence="8" type="ORF">B0H50_12425</name>
</gene>
<dbReference type="RefSeq" id="WP_233244731.1">
    <property type="nucleotide sequence ID" value="NZ_QGHD01000024.1"/>
</dbReference>
<dbReference type="InterPro" id="IPR058625">
    <property type="entry name" value="MdtA-like_BSH"/>
</dbReference>
<dbReference type="Gene3D" id="2.40.420.20">
    <property type="match status" value="1"/>
</dbReference>
<dbReference type="InterPro" id="IPR006143">
    <property type="entry name" value="RND_pump_MFP"/>
</dbReference>
<evidence type="ECO:0000256" key="1">
    <source>
        <dbReference type="ARBA" id="ARBA00004196"/>
    </source>
</evidence>
<dbReference type="SUPFAM" id="SSF111369">
    <property type="entry name" value="HlyD-like secretion proteins"/>
    <property type="match status" value="1"/>
</dbReference>
<dbReference type="InterPro" id="IPR058792">
    <property type="entry name" value="Beta-barrel_RND_2"/>
</dbReference>
<proteinExistence type="inferred from homology"/>
<evidence type="ECO:0000259" key="7">
    <source>
        <dbReference type="Pfam" id="PF25967"/>
    </source>
</evidence>
<dbReference type="PANTHER" id="PTHR30469:SF33">
    <property type="entry name" value="SLR1207 PROTEIN"/>
    <property type="match status" value="1"/>
</dbReference>
<dbReference type="Pfam" id="PF25967">
    <property type="entry name" value="RND-MFP_C"/>
    <property type="match status" value="1"/>
</dbReference>
<evidence type="ECO:0000256" key="4">
    <source>
        <dbReference type="SAM" id="MobiDB-lite"/>
    </source>
</evidence>
<protein>
    <submittedName>
        <fullName evidence="8">HlyD family secretion protein</fullName>
    </submittedName>
</protein>
<feature type="region of interest" description="Disordered" evidence="4">
    <location>
        <begin position="404"/>
        <end position="427"/>
    </location>
</feature>
<dbReference type="InterPro" id="IPR058627">
    <property type="entry name" value="MdtA-like_C"/>
</dbReference>
<dbReference type="EMBL" id="QGHD01000024">
    <property type="protein sequence ID" value="PWK94034.1"/>
    <property type="molecule type" value="Genomic_DNA"/>
</dbReference>
<name>A0ABX5LIU6_9BACT</name>
<accession>A0ABX5LIU6</accession>
<feature type="domain" description="Multidrug resistance protein MdtA-like barrel-sandwich hybrid" evidence="5">
    <location>
        <begin position="61"/>
        <end position="201"/>
    </location>
</feature>
<dbReference type="NCBIfam" id="TIGR01730">
    <property type="entry name" value="RND_mfp"/>
    <property type="match status" value="1"/>
</dbReference>
<evidence type="ECO:0000313" key="8">
    <source>
        <dbReference type="EMBL" id="PWK94034.1"/>
    </source>
</evidence>
<dbReference type="PANTHER" id="PTHR30469">
    <property type="entry name" value="MULTIDRUG RESISTANCE PROTEIN MDTA"/>
    <property type="match status" value="1"/>
</dbReference>
<dbReference type="Pfam" id="PF25917">
    <property type="entry name" value="BSH_RND"/>
    <property type="match status" value="1"/>
</dbReference>
<dbReference type="Proteomes" id="UP000245523">
    <property type="component" value="Unassembled WGS sequence"/>
</dbReference>
<feature type="domain" description="Multidrug resistance protein MdtA-like C-terminal permuted SH3" evidence="7">
    <location>
        <begin position="360"/>
        <end position="401"/>
    </location>
</feature>
<comment type="similarity">
    <text evidence="2">Belongs to the membrane fusion protein (MFP) (TC 8.A.1) family.</text>
</comment>
<evidence type="ECO:0000256" key="3">
    <source>
        <dbReference type="ARBA" id="ARBA00022448"/>
    </source>
</evidence>
<reference evidence="8 9" key="1">
    <citation type="submission" date="2018-05" db="EMBL/GenBank/DDBJ databases">
        <title>Animal gut microbial communities from fecal samples from Wisconsin, USA.</title>
        <authorList>
            <person name="Neumann A."/>
        </authorList>
    </citation>
    <scope>NUCLEOTIDE SEQUENCE [LARGE SCALE GENOMIC DNA]</scope>
    <source>
        <strain evidence="8 9">UWS4</strain>
    </source>
</reference>
<evidence type="ECO:0000313" key="9">
    <source>
        <dbReference type="Proteomes" id="UP000245523"/>
    </source>
</evidence>
<feature type="region of interest" description="Disordered" evidence="4">
    <location>
        <begin position="307"/>
        <end position="361"/>
    </location>
</feature>
<feature type="domain" description="CusB-like beta-barrel" evidence="6">
    <location>
        <begin position="213"/>
        <end position="287"/>
    </location>
</feature>
<evidence type="ECO:0000256" key="2">
    <source>
        <dbReference type="ARBA" id="ARBA00009477"/>
    </source>
</evidence>